<protein>
    <submittedName>
        <fullName evidence="1">GatB/YqeY domain-containing protein</fullName>
    </submittedName>
</protein>
<sequence>MNLKEKLTVDLKTAMKEKNKVKKDVITMIRSDIKQWEVDKRQDVSDEEVIQIISKQVKQRKDSIEDFEKSGREDLVEQNRKEIEILQTYLPKQLTEEEIRGIVKEAIEKVQPESKSDMGKIMGMVMPQVKGRGDGKLVNKIVNEELNFE</sequence>
<dbReference type="InterPro" id="IPR003789">
    <property type="entry name" value="Asn/Gln_tRNA_amidoTrase-B-like"/>
</dbReference>
<dbReference type="Gene3D" id="1.10.1510.10">
    <property type="entry name" value="Uncharacterised protein YqeY/AIM41 PF09424, N-terminal domain"/>
    <property type="match status" value="1"/>
</dbReference>
<dbReference type="PANTHER" id="PTHR28055:SF1">
    <property type="entry name" value="ALTERED INHERITANCE OF MITOCHONDRIA PROTEIN 41, MITOCHONDRIAL"/>
    <property type="match status" value="1"/>
</dbReference>
<dbReference type="InterPro" id="IPR019004">
    <property type="entry name" value="YqeY/Aim41"/>
</dbReference>
<evidence type="ECO:0000313" key="2">
    <source>
        <dbReference type="Proteomes" id="UP000449710"/>
    </source>
</evidence>
<proteinExistence type="predicted"/>
<dbReference type="RefSeq" id="WP_160719949.1">
    <property type="nucleotide sequence ID" value="NZ_SUMG01000004.1"/>
</dbReference>
<dbReference type="Proteomes" id="UP000449710">
    <property type="component" value="Unassembled WGS sequence"/>
</dbReference>
<accession>A0AA43XKI3</accession>
<reference evidence="1 2" key="1">
    <citation type="submission" date="2019-04" db="EMBL/GenBank/DDBJ databases">
        <title>Isachenkonia alkalipeptolytica gen. nov. sp. nov. a new anaerobic, alkiliphilic organothrophic bacterium capable to reduce synthesized ferrihydrite isolated from a soda lake.</title>
        <authorList>
            <person name="Toshchakov S.V."/>
            <person name="Zavarzina D.G."/>
            <person name="Zhilina T.N."/>
            <person name="Kostrikina N.A."/>
            <person name="Kublanov I.V."/>
        </authorList>
    </citation>
    <scope>NUCLEOTIDE SEQUENCE [LARGE SCALE GENOMIC DNA]</scope>
    <source>
        <strain evidence="1 2">Z-1701</strain>
    </source>
</reference>
<evidence type="ECO:0000313" key="1">
    <source>
        <dbReference type="EMBL" id="NBG87939.1"/>
    </source>
</evidence>
<gene>
    <name evidence="1" type="ORF">ISALK_05445</name>
</gene>
<dbReference type="EMBL" id="SUMG01000004">
    <property type="protein sequence ID" value="NBG87939.1"/>
    <property type="molecule type" value="Genomic_DNA"/>
</dbReference>
<organism evidence="1 2">
    <name type="scientific">Isachenkonia alkalipeptolytica</name>
    <dbReference type="NCBI Taxonomy" id="2565777"/>
    <lineage>
        <taxon>Bacteria</taxon>
        <taxon>Bacillati</taxon>
        <taxon>Bacillota</taxon>
        <taxon>Clostridia</taxon>
        <taxon>Eubacteriales</taxon>
        <taxon>Clostridiaceae</taxon>
        <taxon>Isachenkonia</taxon>
    </lineage>
</organism>
<dbReference type="Pfam" id="PF09424">
    <property type="entry name" value="YqeY"/>
    <property type="match status" value="1"/>
</dbReference>
<comment type="caution">
    <text evidence="1">The sequence shown here is derived from an EMBL/GenBank/DDBJ whole genome shotgun (WGS) entry which is preliminary data.</text>
</comment>
<dbReference type="InterPro" id="IPR023168">
    <property type="entry name" value="GatB_Yqey_C_2"/>
</dbReference>
<name>A0AA43XKI3_9CLOT</name>
<dbReference type="GO" id="GO:0016884">
    <property type="term" value="F:carbon-nitrogen ligase activity, with glutamine as amido-N-donor"/>
    <property type="evidence" value="ECO:0007669"/>
    <property type="project" value="InterPro"/>
</dbReference>
<dbReference type="PANTHER" id="PTHR28055">
    <property type="entry name" value="ALTERED INHERITANCE OF MITOCHONDRIA PROTEIN 41, MITOCHONDRIAL"/>
    <property type="match status" value="1"/>
</dbReference>
<dbReference type="SUPFAM" id="SSF89095">
    <property type="entry name" value="GatB/YqeY motif"/>
    <property type="match status" value="1"/>
</dbReference>
<dbReference type="InterPro" id="IPR042184">
    <property type="entry name" value="YqeY/Aim41_N"/>
</dbReference>
<dbReference type="AlphaFoldDB" id="A0AA43XKI3"/>
<keyword evidence="2" id="KW-1185">Reference proteome</keyword>
<dbReference type="Gene3D" id="1.10.10.410">
    <property type="match status" value="1"/>
</dbReference>